<feature type="transmembrane region" description="Helical" evidence="1">
    <location>
        <begin position="97"/>
        <end position="116"/>
    </location>
</feature>
<dbReference type="EMBL" id="JACEFF010000928">
    <property type="protein sequence ID" value="KAH9628132.1"/>
    <property type="molecule type" value="Genomic_DNA"/>
</dbReference>
<keyword evidence="1" id="KW-0472">Membrane</keyword>
<gene>
    <name evidence="2" type="ORF">HF086_018348</name>
</gene>
<protein>
    <submittedName>
        <fullName evidence="2">Uncharacterized protein</fullName>
    </submittedName>
</protein>
<feature type="transmembrane region" description="Helical" evidence="1">
    <location>
        <begin position="69"/>
        <end position="90"/>
    </location>
</feature>
<comment type="caution">
    <text evidence="2">The sequence shown here is derived from an EMBL/GenBank/DDBJ whole genome shotgun (WGS) entry which is preliminary data.</text>
</comment>
<accession>A0A922M1S2</accession>
<dbReference type="AlphaFoldDB" id="A0A922M1S2"/>
<organism evidence="2 3">
    <name type="scientific">Spodoptera exigua</name>
    <name type="common">Beet armyworm</name>
    <name type="synonym">Noctua fulgens</name>
    <dbReference type="NCBI Taxonomy" id="7107"/>
    <lineage>
        <taxon>Eukaryota</taxon>
        <taxon>Metazoa</taxon>
        <taxon>Ecdysozoa</taxon>
        <taxon>Arthropoda</taxon>
        <taxon>Hexapoda</taxon>
        <taxon>Insecta</taxon>
        <taxon>Pterygota</taxon>
        <taxon>Neoptera</taxon>
        <taxon>Endopterygota</taxon>
        <taxon>Lepidoptera</taxon>
        <taxon>Glossata</taxon>
        <taxon>Ditrysia</taxon>
        <taxon>Noctuoidea</taxon>
        <taxon>Noctuidae</taxon>
        <taxon>Amphipyrinae</taxon>
        <taxon>Spodoptera</taxon>
    </lineage>
</organism>
<evidence type="ECO:0000313" key="2">
    <source>
        <dbReference type="EMBL" id="KAH9628132.1"/>
    </source>
</evidence>
<keyword evidence="1" id="KW-1133">Transmembrane helix</keyword>
<dbReference type="Proteomes" id="UP000814243">
    <property type="component" value="Unassembled WGS sequence"/>
</dbReference>
<sequence length="127" mass="14371">MNPIPHITRCEIHLHAVDPSTYQVLPVEKVLDSIDSKYDDLKDVYQQYGVETLIAASATSKAPDSFDPALAALIALLIVLFTGIVTFIVVCACLKHWYVYTYCLVFHVNYWVQWGLKVRPKAVFINV</sequence>
<reference evidence="2" key="1">
    <citation type="journal article" date="2021" name="G3 (Bethesda)">
        <title>Genome and transcriptome analysis of the beet armyworm Spodoptera exigua reveals targets for pest control. .</title>
        <authorList>
            <person name="Simon S."/>
            <person name="Breeschoten T."/>
            <person name="Jansen H.J."/>
            <person name="Dirks R.P."/>
            <person name="Schranz M.E."/>
            <person name="Ros V.I.D."/>
        </authorList>
    </citation>
    <scope>NUCLEOTIDE SEQUENCE</scope>
    <source>
        <strain evidence="2">TB_SE_WUR_2020</strain>
    </source>
</reference>
<evidence type="ECO:0000313" key="3">
    <source>
        <dbReference type="Proteomes" id="UP000814243"/>
    </source>
</evidence>
<keyword evidence="1" id="KW-0812">Transmembrane</keyword>
<name>A0A922M1S2_SPOEX</name>
<evidence type="ECO:0000256" key="1">
    <source>
        <dbReference type="SAM" id="Phobius"/>
    </source>
</evidence>
<proteinExistence type="predicted"/>